<name>A0AC34QD35_9BILA</name>
<evidence type="ECO:0000313" key="1">
    <source>
        <dbReference type="Proteomes" id="UP000887576"/>
    </source>
</evidence>
<proteinExistence type="predicted"/>
<organism evidence="1 2">
    <name type="scientific">Panagrolaimus sp. JU765</name>
    <dbReference type="NCBI Taxonomy" id="591449"/>
    <lineage>
        <taxon>Eukaryota</taxon>
        <taxon>Metazoa</taxon>
        <taxon>Ecdysozoa</taxon>
        <taxon>Nematoda</taxon>
        <taxon>Chromadorea</taxon>
        <taxon>Rhabditida</taxon>
        <taxon>Tylenchina</taxon>
        <taxon>Panagrolaimomorpha</taxon>
        <taxon>Panagrolaimoidea</taxon>
        <taxon>Panagrolaimidae</taxon>
        <taxon>Panagrolaimus</taxon>
    </lineage>
</organism>
<dbReference type="WBParaSite" id="JU765_v2.g15039.t1">
    <property type="protein sequence ID" value="JU765_v2.g15039.t1"/>
    <property type="gene ID" value="JU765_v2.g15039"/>
</dbReference>
<evidence type="ECO:0000313" key="2">
    <source>
        <dbReference type="WBParaSite" id="JU765_v2.g15039.t1"/>
    </source>
</evidence>
<reference evidence="2" key="1">
    <citation type="submission" date="2022-11" db="UniProtKB">
        <authorList>
            <consortium name="WormBaseParasite"/>
        </authorList>
    </citation>
    <scope>IDENTIFICATION</scope>
</reference>
<accession>A0AC34QD35</accession>
<protein>
    <submittedName>
        <fullName evidence="2">Uncharacterized protein</fullName>
    </submittedName>
</protein>
<dbReference type="Proteomes" id="UP000887576">
    <property type="component" value="Unplaced"/>
</dbReference>
<sequence length="78" mass="8805">MMMKDQKTILYGRKKMETVEKLGGWLSGRNSNHRPRGQPRSVPSTASPTLIGLNHRTLDRSWSLISTAPLLLISIDFL</sequence>